<dbReference type="CDD" id="cd15904">
    <property type="entry name" value="TSPO_MBR"/>
    <property type="match status" value="1"/>
</dbReference>
<keyword evidence="3 6" id="KW-0812">Transmembrane</keyword>
<feature type="transmembrane region" description="Helical" evidence="6">
    <location>
        <begin position="64"/>
        <end position="81"/>
    </location>
</feature>
<accession>A0ABU2AHW2</accession>
<keyword evidence="8" id="KW-1185">Reference proteome</keyword>
<dbReference type="RefSeq" id="WP_310332572.1">
    <property type="nucleotide sequence ID" value="NZ_JAVDXV010000010.1"/>
</dbReference>
<dbReference type="PANTHER" id="PTHR10057">
    <property type="entry name" value="PERIPHERAL-TYPE BENZODIAZEPINE RECEPTOR"/>
    <property type="match status" value="1"/>
</dbReference>
<organism evidence="7 8">
    <name type="scientific">Roseateles asaccharophilus</name>
    <dbReference type="NCBI Taxonomy" id="582607"/>
    <lineage>
        <taxon>Bacteria</taxon>
        <taxon>Pseudomonadati</taxon>
        <taxon>Pseudomonadota</taxon>
        <taxon>Betaproteobacteria</taxon>
        <taxon>Burkholderiales</taxon>
        <taxon>Sphaerotilaceae</taxon>
        <taxon>Roseateles</taxon>
    </lineage>
</organism>
<comment type="subcellular location">
    <subcellularLocation>
        <location evidence="1">Membrane</location>
        <topology evidence="1">Multi-pass membrane protein</topology>
    </subcellularLocation>
</comment>
<dbReference type="EMBL" id="JAVDXV010000010">
    <property type="protein sequence ID" value="MDR7335568.1"/>
    <property type="molecule type" value="Genomic_DNA"/>
</dbReference>
<evidence type="ECO:0000256" key="4">
    <source>
        <dbReference type="ARBA" id="ARBA00022989"/>
    </source>
</evidence>
<evidence type="ECO:0000256" key="1">
    <source>
        <dbReference type="ARBA" id="ARBA00004141"/>
    </source>
</evidence>
<gene>
    <name evidence="7" type="ORF">J2X21_004733</name>
</gene>
<evidence type="ECO:0000256" key="5">
    <source>
        <dbReference type="ARBA" id="ARBA00023136"/>
    </source>
</evidence>
<evidence type="ECO:0000256" key="2">
    <source>
        <dbReference type="ARBA" id="ARBA00007524"/>
    </source>
</evidence>
<feature type="transmembrane region" description="Helical" evidence="6">
    <location>
        <begin position="117"/>
        <end position="138"/>
    </location>
</feature>
<dbReference type="Proteomes" id="UP001180825">
    <property type="component" value="Unassembled WGS sequence"/>
</dbReference>
<dbReference type="Gene3D" id="1.20.1260.100">
    <property type="entry name" value="TspO/MBR protein"/>
    <property type="match status" value="1"/>
</dbReference>
<comment type="similarity">
    <text evidence="2">Belongs to the TspO/BZRP family.</text>
</comment>
<dbReference type="PIRSF" id="PIRSF005859">
    <property type="entry name" value="PBR"/>
    <property type="match status" value="1"/>
</dbReference>
<comment type="caution">
    <text evidence="7">The sequence shown here is derived from an EMBL/GenBank/DDBJ whole genome shotgun (WGS) entry which is preliminary data.</text>
</comment>
<feature type="transmembrane region" description="Helical" evidence="6">
    <location>
        <begin position="93"/>
        <end position="111"/>
    </location>
</feature>
<evidence type="ECO:0000256" key="6">
    <source>
        <dbReference type="SAM" id="Phobius"/>
    </source>
</evidence>
<feature type="transmembrane region" description="Helical" evidence="6">
    <location>
        <begin position="145"/>
        <end position="166"/>
    </location>
</feature>
<evidence type="ECO:0000256" key="3">
    <source>
        <dbReference type="ARBA" id="ARBA00022692"/>
    </source>
</evidence>
<keyword evidence="5 6" id="KW-0472">Membrane</keyword>
<dbReference type="Pfam" id="PF03073">
    <property type="entry name" value="TspO_MBR"/>
    <property type="match status" value="1"/>
</dbReference>
<dbReference type="InterPro" id="IPR038330">
    <property type="entry name" value="TspO/MBR-related_sf"/>
</dbReference>
<protein>
    <submittedName>
        <fullName evidence="7">Tryptophan-rich sensory protein</fullName>
    </submittedName>
</protein>
<sequence length="173" mass="19083">MRIVMGEAVMRRNWTRHQLVGLVGWLAITFVAAAVGSVASADAPTFYAQLSKPDWAPPASVFGPVWTLLYLLMGIAAWLVWRERSARGVDGALSLFLIQLAANALWSWLFFSWRQGAFALVDILLLLLLIAGTAASFWRINRLASALLLPYLAWVAFASVLTGVVWQRNPGLL</sequence>
<evidence type="ECO:0000313" key="7">
    <source>
        <dbReference type="EMBL" id="MDR7335568.1"/>
    </source>
</evidence>
<dbReference type="InterPro" id="IPR004307">
    <property type="entry name" value="TspO_MBR"/>
</dbReference>
<name>A0ABU2AHW2_9BURK</name>
<evidence type="ECO:0000313" key="8">
    <source>
        <dbReference type="Proteomes" id="UP001180825"/>
    </source>
</evidence>
<reference evidence="7 8" key="1">
    <citation type="submission" date="2023-07" db="EMBL/GenBank/DDBJ databases">
        <title>Sorghum-associated microbial communities from plants grown in Nebraska, USA.</title>
        <authorList>
            <person name="Schachtman D."/>
        </authorList>
    </citation>
    <scope>NUCLEOTIDE SEQUENCE [LARGE SCALE GENOMIC DNA]</scope>
    <source>
        <strain evidence="7 8">BE316</strain>
    </source>
</reference>
<proteinExistence type="inferred from homology"/>
<keyword evidence="4 6" id="KW-1133">Transmembrane helix</keyword>
<dbReference type="PANTHER" id="PTHR10057:SF0">
    <property type="entry name" value="TRANSLOCATOR PROTEIN"/>
    <property type="match status" value="1"/>
</dbReference>